<dbReference type="GO" id="GO:0016763">
    <property type="term" value="F:pentosyltransferase activity"/>
    <property type="evidence" value="ECO:0007669"/>
    <property type="project" value="TreeGrafter"/>
</dbReference>
<feature type="transmembrane region" description="Helical" evidence="8">
    <location>
        <begin position="420"/>
        <end position="440"/>
    </location>
</feature>
<dbReference type="EC" id="2.4.-.-" evidence="11"/>
<keyword evidence="4 11" id="KW-0808">Transferase</keyword>
<feature type="transmembrane region" description="Helical" evidence="8">
    <location>
        <begin position="219"/>
        <end position="236"/>
    </location>
</feature>
<keyword evidence="3 11" id="KW-0328">Glycosyltransferase</keyword>
<dbReference type="EMBL" id="CP121194">
    <property type="protein sequence ID" value="XBH09411.1"/>
    <property type="molecule type" value="Genomic_DNA"/>
</dbReference>
<feature type="transmembrane region" description="Helical" evidence="8">
    <location>
        <begin position="169"/>
        <end position="189"/>
    </location>
</feature>
<evidence type="ECO:0000256" key="8">
    <source>
        <dbReference type="SAM" id="Phobius"/>
    </source>
</evidence>
<accession>A0AAU7D3W2</accession>
<reference evidence="11" key="1">
    <citation type="submission" date="2023-03" db="EMBL/GenBank/DDBJ databases">
        <title>Edaphobacter sp.</title>
        <authorList>
            <person name="Huber K.J."/>
            <person name="Papendorf J."/>
            <person name="Pilke C."/>
            <person name="Bunk B."/>
            <person name="Sproeer C."/>
            <person name="Pester M."/>
        </authorList>
    </citation>
    <scope>NUCLEOTIDE SEQUENCE</scope>
    <source>
        <strain evidence="10">DSM 109919</strain>
        <strain evidence="11">DSM 109920</strain>
    </source>
</reference>
<feature type="transmembrane region" description="Helical" evidence="8">
    <location>
        <begin position="143"/>
        <end position="163"/>
    </location>
</feature>
<dbReference type="InterPro" id="IPR050297">
    <property type="entry name" value="LipidA_mod_glycosyltrf_83"/>
</dbReference>
<dbReference type="KEGG" id="epl:P4G45_13070"/>
<name>A0AAU7D3W2_9BACT</name>
<gene>
    <name evidence="10" type="ORF">P4G45_13070</name>
    <name evidence="11" type="ORF">P8936_13480</name>
</gene>
<evidence type="ECO:0000256" key="3">
    <source>
        <dbReference type="ARBA" id="ARBA00022676"/>
    </source>
</evidence>
<feature type="transmembrane region" description="Helical" evidence="8">
    <location>
        <begin position="196"/>
        <end position="213"/>
    </location>
</feature>
<feature type="transmembrane region" description="Helical" evidence="8">
    <location>
        <begin position="117"/>
        <end position="136"/>
    </location>
</feature>
<protein>
    <submittedName>
        <fullName evidence="11">Glycosyltransferase family 39 protein</fullName>
        <ecNumber evidence="11">2.4.-.-</ecNumber>
    </submittedName>
</protein>
<evidence type="ECO:0000259" key="9">
    <source>
        <dbReference type="Pfam" id="PF13231"/>
    </source>
</evidence>
<evidence type="ECO:0000313" key="11">
    <source>
        <dbReference type="EMBL" id="XBH12697.1"/>
    </source>
</evidence>
<feature type="transmembrane region" description="Helical" evidence="8">
    <location>
        <begin position="41"/>
        <end position="64"/>
    </location>
</feature>
<evidence type="ECO:0000256" key="7">
    <source>
        <dbReference type="ARBA" id="ARBA00023136"/>
    </source>
</evidence>
<keyword evidence="6 8" id="KW-1133">Transmembrane helix</keyword>
<organism evidence="11">
    <name type="scientific">Edaphobacter paludis</name>
    <dbReference type="NCBI Taxonomy" id="3035702"/>
    <lineage>
        <taxon>Bacteria</taxon>
        <taxon>Pseudomonadati</taxon>
        <taxon>Acidobacteriota</taxon>
        <taxon>Terriglobia</taxon>
        <taxon>Terriglobales</taxon>
        <taxon>Acidobacteriaceae</taxon>
        <taxon>Edaphobacter</taxon>
    </lineage>
</organism>
<dbReference type="InterPro" id="IPR038731">
    <property type="entry name" value="RgtA/B/C-like"/>
</dbReference>
<proteinExistence type="predicted"/>
<accession>A0AAU7CW50</accession>
<dbReference type="PANTHER" id="PTHR33908">
    <property type="entry name" value="MANNOSYLTRANSFERASE YKCB-RELATED"/>
    <property type="match status" value="1"/>
</dbReference>
<dbReference type="GO" id="GO:0009103">
    <property type="term" value="P:lipopolysaccharide biosynthetic process"/>
    <property type="evidence" value="ECO:0007669"/>
    <property type="project" value="UniProtKB-ARBA"/>
</dbReference>
<evidence type="ECO:0000256" key="4">
    <source>
        <dbReference type="ARBA" id="ARBA00022679"/>
    </source>
</evidence>
<dbReference type="GO" id="GO:0005886">
    <property type="term" value="C:plasma membrane"/>
    <property type="evidence" value="ECO:0007669"/>
    <property type="project" value="UniProtKB-SubCell"/>
</dbReference>
<dbReference type="EMBL" id="CP121195">
    <property type="protein sequence ID" value="XBH12697.1"/>
    <property type="molecule type" value="Genomic_DNA"/>
</dbReference>
<evidence type="ECO:0000256" key="6">
    <source>
        <dbReference type="ARBA" id="ARBA00022989"/>
    </source>
</evidence>
<evidence type="ECO:0000256" key="2">
    <source>
        <dbReference type="ARBA" id="ARBA00022475"/>
    </source>
</evidence>
<feature type="transmembrane region" description="Helical" evidence="8">
    <location>
        <begin position="243"/>
        <end position="264"/>
    </location>
</feature>
<keyword evidence="2" id="KW-1003">Cell membrane</keyword>
<dbReference type="RefSeq" id="WP_348266921.1">
    <property type="nucleotide sequence ID" value="NZ_CP121194.1"/>
</dbReference>
<dbReference type="PANTHER" id="PTHR33908:SF11">
    <property type="entry name" value="MEMBRANE PROTEIN"/>
    <property type="match status" value="1"/>
</dbReference>
<feature type="transmembrane region" description="Helical" evidence="8">
    <location>
        <begin position="382"/>
        <end position="399"/>
    </location>
</feature>
<feature type="transmembrane region" description="Helical" evidence="8">
    <location>
        <begin position="348"/>
        <end position="370"/>
    </location>
</feature>
<feature type="domain" description="Glycosyltransferase RgtA/B/C/D-like" evidence="9">
    <location>
        <begin position="113"/>
        <end position="261"/>
    </location>
</feature>
<feature type="transmembrane region" description="Helical" evidence="8">
    <location>
        <begin position="318"/>
        <end position="339"/>
    </location>
</feature>
<dbReference type="Pfam" id="PF13231">
    <property type="entry name" value="PMT_2"/>
    <property type="match status" value="1"/>
</dbReference>
<evidence type="ECO:0000256" key="1">
    <source>
        <dbReference type="ARBA" id="ARBA00004651"/>
    </source>
</evidence>
<comment type="subcellular location">
    <subcellularLocation>
        <location evidence="1">Cell membrane</location>
        <topology evidence="1">Multi-pass membrane protein</topology>
    </subcellularLocation>
</comment>
<evidence type="ECO:0000256" key="5">
    <source>
        <dbReference type="ARBA" id="ARBA00022692"/>
    </source>
</evidence>
<keyword evidence="7 8" id="KW-0472">Membrane</keyword>
<dbReference type="AlphaFoldDB" id="A0AAU7D3W2"/>
<keyword evidence="5 8" id="KW-0812">Transmembrane</keyword>
<evidence type="ECO:0000313" key="10">
    <source>
        <dbReference type="EMBL" id="XBH09411.1"/>
    </source>
</evidence>
<sequence length="562" mass="62543">MKERRPARRLVPTMLAGAASPASEAMPDEVRPATKEETFPIALIAVILAFAALALCYTRGYLLLYGDAVAHLGIARRIFDSRNPGLAQLGGVWLPLPHLLILPFVQKMEWWQNGLAGAWPSLLCFIASVVGLYRLARRMMTARWAFAATAFYALNPNLLYLSTTAMTEPLFLAELIWLTLFTMECTTAIRESRHSLVSRRLIYIALLIVAAVFTRYDGWILGAAAWCIVTWCLAHNRAVWRKVAPSFIVLTLLSVAAPLSWLAYNQHFYHDPFDFIRGPYSAAAIEKKTSPPGSHHYRGWHNPGWALLFFTRTAQVDASVWETGFAVMIAALAGLILAIRRRLALPSLLLWLPLPFYVYAVAYSSVPIFIPQLWPHAYYNARYGMEMLPALAISMFLAIEWVQRRWSQSQPLKARFLHPLALALIVINTFAMMYFIPLVLKEGIVNSTTRIALETSIARVLQSLPPGVPILMFDSDHIGALQDAAIPLKQTLNEGDYVSWKAALDAPADHAAYVVAIKGDPVSKAVDANPQGLTELTVLCVTGQPCARIYRSDRFGSPPKTP</sequence>